<evidence type="ECO:0000313" key="3">
    <source>
        <dbReference type="Proteomes" id="UP000183832"/>
    </source>
</evidence>
<reference evidence="2 3" key="1">
    <citation type="submission" date="2015-04" db="EMBL/GenBank/DDBJ databases">
        <authorList>
            <person name="Syromyatnikov M.Y."/>
            <person name="Popov V.N."/>
        </authorList>
    </citation>
    <scope>NUCLEOTIDE SEQUENCE [LARGE SCALE GENOMIC DNA]</scope>
</reference>
<accession>A0A1J1IT44</accession>
<evidence type="ECO:0000256" key="1">
    <source>
        <dbReference type="SAM" id="MobiDB-lite"/>
    </source>
</evidence>
<name>A0A1J1IT44_9DIPT</name>
<protein>
    <submittedName>
        <fullName evidence="2">CLUMA_CG016887, isoform A</fullName>
    </submittedName>
</protein>
<sequence length="81" mass="9091">MHELNVECNSEAGNVSHQPVSSRLTEKSPSTLILRFVAQKNKTAYTAVQQLSRSNNTETEKRSLDNYSMQCKTNALNMTTN</sequence>
<gene>
    <name evidence="2" type="ORF">CLUMA_CG016887</name>
</gene>
<dbReference type="Proteomes" id="UP000183832">
    <property type="component" value="Unassembled WGS sequence"/>
</dbReference>
<dbReference type="AlphaFoldDB" id="A0A1J1IT44"/>
<keyword evidence="3" id="KW-1185">Reference proteome</keyword>
<dbReference type="EMBL" id="CVRI01000059">
    <property type="protein sequence ID" value="CRL03405.1"/>
    <property type="molecule type" value="Genomic_DNA"/>
</dbReference>
<proteinExistence type="predicted"/>
<feature type="region of interest" description="Disordered" evidence="1">
    <location>
        <begin position="1"/>
        <end position="27"/>
    </location>
</feature>
<evidence type="ECO:0000313" key="2">
    <source>
        <dbReference type="EMBL" id="CRL03405.1"/>
    </source>
</evidence>
<organism evidence="2 3">
    <name type="scientific">Clunio marinus</name>
    <dbReference type="NCBI Taxonomy" id="568069"/>
    <lineage>
        <taxon>Eukaryota</taxon>
        <taxon>Metazoa</taxon>
        <taxon>Ecdysozoa</taxon>
        <taxon>Arthropoda</taxon>
        <taxon>Hexapoda</taxon>
        <taxon>Insecta</taxon>
        <taxon>Pterygota</taxon>
        <taxon>Neoptera</taxon>
        <taxon>Endopterygota</taxon>
        <taxon>Diptera</taxon>
        <taxon>Nematocera</taxon>
        <taxon>Chironomoidea</taxon>
        <taxon>Chironomidae</taxon>
        <taxon>Clunio</taxon>
    </lineage>
</organism>
<feature type="compositionally biased region" description="Polar residues" evidence="1">
    <location>
        <begin position="7"/>
        <end position="27"/>
    </location>
</feature>